<evidence type="ECO:0000256" key="2">
    <source>
        <dbReference type="SAM" id="SignalP"/>
    </source>
</evidence>
<feature type="region of interest" description="Disordered" evidence="1">
    <location>
        <begin position="133"/>
        <end position="191"/>
    </location>
</feature>
<comment type="caution">
    <text evidence="3">The sequence shown here is derived from an EMBL/GenBank/DDBJ whole genome shotgun (WGS) entry which is preliminary data.</text>
</comment>
<organism evidence="3 4">
    <name type="scientific">Elsinoe australis</name>
    <dbReference type="NCBI Taxonomy" id="40998"/>
    <lineage>
        <taxon>Eukaryota</taxon>
        <taxon>Fungi</taxon>
        <taxon>Dikarya</taxon>
        <taxon>Ascomycota</taxon>
        <taxon>Pezizomycotina</taxon>
        <taxon>Dothideomycetes</taxon>
        <taxon>Dothideomycetidae</taxon>
        <taxon>Myriangiales</taxon>
        <taxon>Elsinoaceae</taxon>
        <taxon>Elsinoe</taxon>
    </lineage>
</organism>
<evidence type="ECO:0000313" key="3">
    <source>
        <dbReference type="EMBL" id="TKX18856.1"/>
    </source>
</evidence>
<protein>
    <submittedName>
        <fullName evidence="3">Uncharacterized protein</fullName>
    </submittedName>
</protein>
<feature type="signal peptide" evidence="2">
    <location>
        <begin position="1"/>
        <end position="21"/>
    </location>
</feature>
<gene>
    <name evidence="3" type="ORF">C1H76_8978</name>
</gene>
<name>A0A4U7AR25_9PEZI</name>
<proteinExistence type="predicted"/>
<dbReference type="AlphaFoldDB" id="A0A4U7AR25"/>
<evidence type="ECO:0000256" key="1">
    <source>
        <dbReference type="SAM" id="MobiDB-lite"/>
    </source>
</evidence>
<keyword evidence="2" id="KW-0732">Signal</keyword>
<dbReference type="EMBL" id="PTQR01000125">
    <property type="protein sequence ID" value="TKX18856.1"/>
    <property type="molecule type" value="Genomic_DNA"/>
</dbReference>
<feature type="compositionally biased region" description="Low complexity" evidence="1">
    <location>
        <begin position="133"/>
        <end position="156"/>
    </location>
</feature>
<sequence>MIAKTSFIFAAFAVAAQLASAQTPPACLLAAINTNQNPADVNAICKKSSEMGDKLNDMCGDNLDSAQKAFTSICKNAGVAVTLSASSSASASATGKNSSASWTPGQLVHEYTTTYFDSSCSCTTTATRTGTAYVGGSNSTITGSSNGTSQATPTGTSGSGSGSGSSGSSGSGSGSSSRSSSGTASAGPAQQTGAASHYQLAGFSLGAIAVAGLAVAL</sequence>
<feature type="compositionally biased region" description="Gly residues" evidence="1">
    <location>
        <begin position="157"/>
        <end position="173"/>
    </location>
</feature>
<dbReference type="Proteomes" id="UP000308133">
    <property type="component" value="Unassembled WGS sequence"/>
</dbReference>
<feature type="compositionally biased region" description="Low complexity" evidence="1">
    <location>
        <begin position="174"/>
        <end position="187"/>
    </location>
</feature>
<reference evidence="3 4" key="1">
    <citation type="submission" date="2018-02" db="EMBL/GenBank/DDBJ databases">
        <title>Draft genome sequences of Elsinoe sp., causing black scab on jojoba.</title>
        <authorList>
            <person name="Stodart B."/>
            <person name="Jeffress S."/>
            <person name="Ash G."/>
            <person name="Arun Chinnappa K."/>
        </authorList>
    </citation>
    <scope>NUCLEOTIDE SEQUENCE [LARGE SCALE GENOMIC DNA]</scope>
    <source>
        <strain evidence="3 4">Hillstone_2</strain>
    </source>
</reference>
<accession>A0A4U7AR25</accession>
<feature type="chain" id="PRO_5020566492" evidence="2">
    <location>
        <begin position="22"/>
        <end position="217"/>
    </location>
</feature>
<evidence type="ECO:0000313" key="4">
    <source>
        <dbReference type="Proteomes" id="UP000308133"/>
    </source>
</evidence>